<sequence length="1762" mass="195640">MVTSDAEKFYLKVEKGRKPRIKLFEELRNALVTVPYDQSIKWPPIRVQMNGGITIIVQRLEQQYKITVQHVMERKPDICVYVNALTHERDIRTCVRDVNTQLNHIGVAGPNLEVTGRVKAIKATFESTVGALHTNSKLSARSIILKAQHIFIKPEALFTCSKLRMISRRVQIDGRICCSDEMPSKMSVFIDSALLHIGVDGTIGTTRSSADKFMSKLSENLVSVLYFRLTGCLANFGSIASQNEMEFHIDGSVLSLQDSRIDSASRGYAALKQIKGISSEASDSLPTSSILSSAILYEKPDTVAQLLEDGVDLNDSIKINNIDNDTPRKIAVRKYKAIHASERRNKRREKITLIQALISTHDWKRGIITSNNINAKIGRDCADCAQFRSSTLALTVYGNAKCEAKSIWTGGSVTVVVGHDLIIEGQVKHVNLDVSCGGNVASTEEAIISQEQCAKIVSSALCVAGIWSVGEQFGLDVKSATFLEESYVEVDFFEGTISECCYNSGTWQARFISLIIRGDLFTLHTGKVFVEEATVIEALSFNNCGLWKIKEAIKIILKGSANFYASSKFNANLLKLIAEGQCTIGGHLSLENLLVYVRNDMITAPVARVNVAVGATVVVGTFRNDSSWYLDGNLHLHVACFEQSEDALIFVKDTFTMVVYDLSEEHCQGRIVANYLIMNLAKRVRFDGYIRVNQIEICVPHVNESRVIVGGQLEVLDGPLVIKGRSSEIPLSLSSSAISSVAMHSYPAFILEGQLKAEAVIAPFLAILFSTSSYSLLSGMNSVSEDATYRTLISCNSLHTQRTSLIDSIPEGLFPEGILCATTWLHEGQIRFKGDKVYIITDELINRGRLTSGDRLQNHMREVVVVVENFFRNDAVFSADRIEIRGNGELQNTNRIFANDEMNIRLANFRSEFGQTQLEGQKLLSASNGCTHMGGHIEAGGNFDISGSRSCMALHKYGPEQQVRISARSRLLIDNDIIDGRSNIALSSRDAILFKSRIILNLLELTLGAAYITEIVVKSGASVTVNQLRITGSCKYLTLIIDGELSCESMIIDARIRQVKVVGGGILCCRKSCNVGGDTITLMTRDIRVTELIGSAITIASDGALSLSPFDSNLKTVSIYADSCHLRGRIFVEHKIILKISDGTCHISGEILGTCANSELSVECGDLVLTGTVANLDFLESYTRTKVKHYETGIIKSVKNIVFEAEFISLDGKIMNSESVIATGEEVNIEGIFQNQESANVSYSIFGKKIFFDGEIHGLTRLELNGSEITFSGISSGLKFLDIDANLATVTPRGLKCEIFNFIAYSAILDGNLNIENFKVTVQVALFIRSDLTGCVQCKLVAPLILALNCPLSSNMDICSLIYTFERFEFLKSEKLPKLLNSEEQFAPISVWSIHKNREIFSSEQFLDSSSCTTSGSFIEISFHSDIINHYTLKEYDLWKKTIKIIGECFKNSHTTYNELEEALKRTDQMRPIGVSLPTTSSLYLTLLKLLNEIHIEHVLMRNFAELFHLMCNIVDIEDNDEIKNSEISIKKRERFESEALHEIVNRFRIRSPKFELERGENHSAEDDIGYVSRSSSEEMDEKRRNISDPRDVLYHINFDNESLISTSKVTISDEDVCMDNGTITDDELRNNETLNDDTRKSEKAENSYNTTYVLNGERRIPIGYVDFNRLDIVITKPESLTRRKNPCGADLAFKKIQVKATLPTLELRLFGSESSLASFDEKALMHSILTPVKRSLIPRAAIPAKGNSAAKKSCTIITYNT</sequence>
<evidence type="ECO:0000256" key="1">
    <source>
        <dbReference type="SAM" id="MobiDB-lite"/>
    </source>
</evidence>
<keyword evidence="3" id="KW-1185">Reference proteome</keyword>
<evidence type="ECO:0000313" key="3">
    <source>
        <dbReference type="Proteomes" id="UP000276991"/>
    </source>
</evidence>
<evidence type="ECO:0000313" key="2">
    <source>
        <dbReference type="EMBL" id="VBB26236.1"/>
    </source>
</evidence>
<reference evidence="2 3" key="1">
    <citation type="submission" date="2018-08" db="EMBL/GenBank/DDBJ databases">
        <authorList>
            <person name="Laetsch R D."/>
            <person name="Stevens L."/>
            <person name="Kumar S."/>
            <person name="Blaxter L. M."/>
        </authorList>
    </citation>
    <scope>NUCLEOTIDE SEQUENCE [LARGE SCALE GENOMIC DNA]</scope>
</reference>
<dbReference type="Proteomes" id="UP000276991">
    <property type="component" value="Unassembled WGS sequence"/>
</dbReference>
<feature type="region of interest" description="Disordered" evidence="1">
    <location>
        <begin position="1559"/>
        <end position="1585"/>
    </location>
</feature>
<protein>
    <submittedName>
        <fullName evidence="2">Uncharacterized protein</fullName>
    </submittedName>
</protein>
<proteinExistence type="predicted"/>
<gene>
    <name evidence="2" type="ORF">NAV_LOCUS1066</name>
</gene>
<dbReference type="OrthoDB" id="5844208at2759"/>
<name>A0A498S8T7_ACAVI</name>
<dbReference type="STRING" id="6277.A0A498S8T7"/>
<accession>A0A498S8T7</accession>
<organism evidence="2 3">
    <name type="scientific">Acanthocheilonema viteae</name>
    <name type="common">Filarial nematode worm</name>
    <name type="synonym">Dipetalonema viteae</name>
    <dbReference type="NCBI Taxonomy" id="6277"/>
    <lineage>
        <taxon>Eukaryota</taxon>
        <taxon>Metazoa</taxon>
        <taxon>Ecdysozoa</taxon>
        <taxon>Nematoda</taxon>
        <taxon>Chromadorea</taxon>
        <taxon>Rhabditida</taxon>
        <taxon>Spirurina</taxon>
        <taxon>Spiruromorpha</taxon>
        <taxon>Filarioidea</taxon>
        <taxon>Onchocercidae</taxon>
        <taxon>Acanthocheilonema</taxon>
    </lineage>
</organism>
<dbReference type="EMBL" id="UPTC01000082">
    <property type="protein sequence ID" value="VBB26236.1"/>
    <property type="molecule type" value="Genomic_DNA"/>
</dbReference>